<dbReference type="EMBL" id="JBHSMA010000002">
    <property type="protein sequence ID" value="MFC5409886.1"/>
    <property type="molecule type" value="Genomic_DNA"/>
</dbReference>
<dbReference type="Pfam" id="PF01381">
    <property type="entry name" value="HTH_3"/>
    <property type="match status" value="1"/>
</dbReference>
<evidence type="ECO:0000313" key="3">
    <source>
        <dbReference type="Proteomes" id="UP001596106"/>
    </source>
</evidence>
<dbReference type="CDD" id="cd00093">
    <property type="entry name" value="HTH_XRE"/>
    <property type="match status" value="1"/>
</dbReference>
<keyword evidence="3" id="KW-1185">Reference proteome</keyword>
<dbReference type="SUPFAM" id="SSF51306">
    <property type="entry name" value="LexA/Signal peptidase"/>
    <property type="match status" value="1"/>
</dbReference>
<dbReference type="InterPro" id="IPR001387">
    <property type="entry name" value="Cro/C1-type_HTH"/>
</dbReference>
<dbReference type="Gene3D" id="2.10.109.10">
    <property type="entry name" value="Umud Fragment, subunit A"/>
    <property type="match status" value="1"/>
</dbReference>
<dbReference type="RefSeq" id="WP_379844542.1">
    <property type="nucleotide sequence ID" value="NZ_JBHSMA010000002.1"/>
</dbReference>
<sequence length="272" mass="31539">MEPREVVKRLLDVKGITNRDLAMRVEIAEQSISKMLNGTRALTDKTLVRISQAIDIPFDTLRWGQNLEYYLSKGGIDNKEEVLKGEIKRLYGSSFTFAEIPFVSKQSWSSFKEKVQEVARQYLDDELLQIAPGPSARSNHDSLYKHTYDFYELYNSLEEYYPVILKNNDQDELHIDIAFEMMDSFMGPTVNEGGTVLTRQIVDREVEVINDGVYVVAFADQIVIKRIKANKLRHNDRTIVLYGDNERAGEIVIPRHDIHFIWKVLEVHQRVK</sequence>
<proteinExistence type="predicted"/>
<dbReference type="InterPro" id="IPR010982">
    <property type="entry name" value="Lambda_DNA-bd_dom_sf"/>
</dbReference>
<dbReference type="Gene3D" id="1.10.260.40">
    <property type="entry name" value="lambda repressor-like DNA-binding domains"/>
    <property type="match status" value="1"/>
</dbReference>
<evidence type="ECO:0000259" key="1">
    <source>
        <dbReference type="PROSITE" id="PS50943"/>
    </source>
</evidence>
<organism evidence="2 3">
    <name type="scientific">Larkinella bovis</name>
    <dbReference type="NCBI Taxonomy" id="683041"/>
    <lineage>
        <taxon>Bacteria</taxon>
        <taxon>Pseudomonadati</taxon>
        <taxon>Bacteroidota</taxon>
        <taxon>Cytophagia</taxon>
        <taxon>Cytophagales</taxon>
        <taxon>Spirosomataceae</taxon>
        <taxon>Larkinella</taxon>
    </lineage>
</organism>
<dbReference type="PROSITE" id="PS50943">
    <property type="entry name" value="HTH_CROC1"/>
    <property type="match status" value="1"/>
</dbReference>
<dbReference type="SMART" id="SM00530">
    <property type="entry name" value="HTH_XRE"/>
    <property type="match status" value="1"/>
</dbReference>
<protein>
    <submittedName>
        <fullName evidence="2">Helix-turn-helix transcriptional regulator</fullName>
    </submittedName>
</protein>
<feature type="domain" description="HTH cro/C1-type" evidence="1">
    <location>
        <begin position="7"/>
        <end position="61"/>
    </location>
</feature>
<dbReference type="InterPro" id="IPR036286">
    <property type="entry name" value="LexA/Signal_pep-like_sf"/>
</dbReference>
<dbReference type="SUPFAM" id="SSF47413">
    <property type="entry name" value="lambda repressor-like DNA-binding domains"/>
    <property type="match status" value="1"/>
</dbReference>
<comment type="caution">
    <text evidence="2">The sequence shown here is derived from an EMBL/GenBank/DDBJ whole genome shotgun (WGS) entry which is preliminary data.</text>
</comment>
<accession>A0ABW0I8K9</accession>
<evidence type="ECO:0000313" key="2">
    <source>
        <dbReference type="EMBL" id="MFC5409886.1"/>
    </source>
</evidence>
<reference evidence="3" key="1">
    <citation type="journal article" date="2019" name="Int. J. Syst. Evol. Microbiol.">
        <title>The Global Catalogue of Microorganisms (GCM) 10K type strain sequencing project: providing services to taxonomists for standard genome sequencing and annotation.</title>
        <authorList>
            <consortium name="The Broad Institute Genomics Platform"/>
            <consortium name="The Broad Institute Genome Sequencing Center for Infectious Disease"/>
            <person name="Wu L."/>
            <person name="Ma J."/>
        </authorList>
    </citation>
    <scope>NUCLEOTIDE SEQUENCE [LARGE SCALE GENOMIC DNA]</scope>
    <source>
        <strain evidence="3">CCUG 55250</strain>
    </source>
</reference>
<dbReference type="InterPro" id="IPR039418">
    <property type="entry name" value="LexA-like"/>
</dbReference>
<name>A0ABW0I8K9_9BACT</name>
<dbReference type="Proteomes" id="UP001596106">
    <property type="component" value="Unassembled WGS sequence"/>
</dbReference>
<dbReference type="CDD" id="cd06529">
    <property type="entry name" value="S24_LexA-like"/>
    <property type="match status" value="1"/>
</dbReference>
<gene>
    <name evidence="2" type="ORF">ACFPMF_11245</name>
</gene>